<evidence type="ECO:0000313" key="1">
    <source>
        <dbReference type="EMBL" id="CAB4167790.1"/>
    </source>
</evidence>
<sequence length="92" mass="10060">MNVKCDHCGATYRDDERYTLCPHAPIMPAADLAQKDAGLDLLGKAVCFAHQPHGPARRVMVVGWNGMVMLQGMAGEFAPHLFVVKRPATERA</sequence>
<proteinExistence type="predicted"/>
<dbReference type="EMBL" id="LR797513">
    <property type="protein sequence ID" value="CAB4222604.1"/>
    <property type="molecule type" value="Genomic_DNA"/>
</dbReference>
<organism evidence="1">
    <name type="scientific">uncultured Caudovirales phage</name>
    <dbReference type="NCBI Taxonomy" id="2100421"/>
    <lineage>
        <taxon>Viruses</taxon>
        <taxon>Duplodnaviria</taxon>
        <taxon>Heunggongvirae</taxon>
        <taxon>Uroviricota</taxon>
        <taxon>Caudoviricetes</taxon>
        <taxon>Peduoviridae</taxon>
        <taxon>Maltschvirus</taxon>
        <taxon>Maltschvirus maltsch</taxon>
    </lineage>
</organism>
<evidence type="ECO:0000313" key="3">
    <source>
        <dbReference type="EMBL" id="CAB4222604.1"/>
    </source>
</evidence>
<dbReference type="EMBL" id="LR796812">
    <property type="protein sequence ID" value="CAB4167790.1"/>
    <property type="molecule type" value="Genomic_DNA"/>
</dbReference>
<evidence type="ECO:0000313" key="2">
    <source>
        <dbReference type="EMBL" id="CAB4195842.1"/>
    </source>
</evidence>
<protein>
    <submittedName>
        <fullName evidence="1">Uncharacterized protein</fullName>
    </submittedName>
</protein>
<accession>A0A6J5P7A6</accession>
<reference evidence="1" key="1">
    <citation type="submission" date="2020-04" db="EMBL/GenBank/DDBJ databases">
        <authorList>
            <person name="Chiriac C."/>
            <person name="Salcher M."/>
            <person name="Ghai R."/>
            <person name="Kavagutti S V."/>
        </authorList>
    </citation>
    <scope>NUCLEOTIDE SEQUENCE</scope>
</reference>
<gene>
    <name evidence="2" type="ORF">UFOVP1293_61</name>
    <name evidence="3" type="ORF">UFOVP1644_79</name>
    <name evidence="1" type="ORF">UFOVP860_50</name>
</gene>
<dbReference type="EMBL" id="LR797244">
    <property type="protein sequence ID" value="CAB4195842.1"/>
    <property type="molecule type" value="Genomic_DNA"/>
</dbReference>
<name>A0A6J5P7A6_9CAUD</name>